<organism evidence="1 2">
    <name type="scientific">Pseudoclavibacter terrae</name>
    <dbReference type="NCBI Taxonomy" id="1530195"/>
    <lineage>
        <taxon>Bacteria</taxon>
        <taxon>Bacillati</taxon>
        <taxon>Actinomycetota</taxon>
        <taxon>Actinomycetes</taxon>
        <taxon>Micrococcales</taxon>
        <taxon>Microbacteriaceae</taxon>
        <taxon>Pseudoclavibacter</taxon>
    </lineage>
</organism>
<keyword evidence="2" id="KW-1185">Reference proteome</keyword>
<evidence type="ECO:0000313" key="1">
    <source>
        <dbReference type="EMBL" id="KAB1639866.1"/>
    </source>
</evidence>
<evidence type="ECO:0000313" key="2">
    <source>
        <dbReference type="Proteomes" id="UP000490386"/>
    </source>
</evidence>
<evidence type="ECO:0008006" key="3">
    <source>
        <dbReference type="Google" id="ProtNLM"/>
    </source>
</evidence>
<comment type="caution">
    <text evidence="1">The sequence shown here is derived from an EMBL/GenBank/DDBJ whole genome shotgun (WGS) entry which is preliminary data.</text>
</comment>
<dbReference type="EMBL" id="WBJX01000001">
    <property type="protein sequence ID" value="KAB1639866.1"/>
    <property type="molecule type" value="Genomic_DNA"/>
</dbReference>
<gene>
    <name evidence="1" type="ORF">F8O03_06035</name>
</gene>
<sequence length="196" mass="20566">MTTNALNALIFGSDNDSVHLGPVTSLTSVTGLTTAIPAGLEDRGWLSEDGLSLELSDSIERLRGHQGNKTVKTFMSNSDTNITAALLETKLSTLLEYLSATATKVGTGAAAIARIEAPASRRVAMLSGVVDLFDTSGVGAHVRILLPTISLGERQGVAFTNKDITAWNYNLEILGGFTILTNAKAIVEDPKLVAAP</sequence>
<accession>A0A7J5B6P4</accession>
<protein>
    <recommendedName>
        <fullName evidence="3">Phage tail protein</fullName>
    </recommendedName>
</protein>
<dbReference type="OrthoDB" id="2184509at2"/>
<reference evidence="1 2" key="1">
    <citation type="submission" date="2019-09" db="EMBL/GenBank/DDBJ databases">
        <title>Phylogeny of genus Pseudoclavibacter and closely related genus.</title>
        <authorList>
            <person name="Li Y."/>
        </authorList>
    </citation>
    <scope>NUCLEOTIDE SEQUENCE [LARGE SCALE GENOMIC DNA]</scope>
    <source>
        <strain evidence="1 2">THG-MD12</strain>
    </source>
</reference>
<dbReference type="AlphaFoldDB" id="A0A7J5B6P4"/>
<dbReference type="RefSeq" id="WP_151423007.1">
    <property type="nucleotide sequence ID" value="NZ_WBJX01000001.1"/>
</dbReference>
<dbReference type="Proteomes" id="UP000490386">
    <property type="component" value="Unassembled WGS sequence"/>
</dbReference>
<name>A0A7J5B6P4_9MICO</name>
<proteinExistence type="predicted"/>